<comment type="caution">
    <text evidence="1">The sequence shown here is derived from an EMBL/GenBank/DDBJ whole genome shotgun (WGS) entry which is preliminary data.</text>
</comment>
<proteinExistence type="predicted"/>
<dbReference type="Proteomes" id="UP000691718">
    <property type="component" value="Unassembled WGS sequence"/>
</dbReference>
<evidence type="ECO:0000313" key="1">
    <source>
        <dbReference type="EMBL" id="CAG4946342.1"/>
    </source>
</evidence>
<keyword evidence="2" id="KW-1185">Reference proteome</keyword>
<organism evidence="1 2">
    <name type="scientific">Parnassius apollo</name>
    <name type="common">Apollo butterfly</name>
    <name type="synonym">Papilio apollo</name>
    <dbReference type="NCBI Taxonomy" id="110799"/>
    <lineage>
        <taxon>Eukaryota</taxon>
        <taxon>Metazoa</taxon>
        <taxon>Ecdysozoa</taxon>
        <taxon>Arthropoda</taxon>
        <taxon>Hexapoda</taxon>
        <taxon>Insecta</taxon>
        <taxon>Pterygota</taxon>
        <taxon>Neoptera</taxon>
        <taxon>Endopterygota</taxon>
        <taxon>Lepidoptera</taxon>
        <taxon>Glossata</taxon>
        <taxon>Ditrysia</taxon>
        <taxon>Papilionoidea</taxon>
        <taxon>Papilionidae</taxon>
        <taxon>Parnassiinae</taxon>
        <taxon>Parnassini</taxon>
        <taxon>Parnassius</taxon>
        <taxon>Parnassius</taxon>
    </lineage>
</organism>
<dbReference type="OrthoDB" id="7490514at2759"/>
<sequence>MDGIERRLEIIEQRHKPSAVEVVELERTVNSLKLELNDRNQEALLSDLEIGHLPEEKGENIIHTVSVLAARLGVPLEERDIVFAERMGAVQAAVSGGSPGSVVPRSRRVVVRLARRQLRDELLRATRVRRTLTTTLNVDCRLHAPM</sequence>
<dbReference type="EMBL" id="CAJQZP010000212">
    <property type="protein sequence ID" value="CAG4946342.1"/>
    <property type="molecule type" value="Genomic_DNA"/>
</dbReference>
<dbReference type="AlphaFoldDB" id="A0A8S3W8N7"/>
<reference evidence="1" key="1">
    <citation type="submission" date="2021-04" db="EMBL/GenBank/DDBJ databases">
        <authorList>
            <person name="Tunstrom K."/>
        </authorList>
    </citation>
    <scope>NUCLEOTIDE SEQUENCE</scope>
</reference>
<evidence type="ECO:0000313" key="2">
    <source>
        <dbReference type="Proteomes" id="UP000691718"/>
    </source>
</evidence>
<accession>A0A8S3W8N7</accession>
<protein>
    <submittedName>
        <fullName evidence="1">(apollo) hypothetical protein</fullName>
    </submittedName>
</protein>
<gene>
    <name evidence="1" type="ORF">PAPOLLO_LOCUS3283</name>
</gene>
<name>A0A8S3W8N7_PARAO</name>